<evidence type="ECO:0000313" key="4">
    <source>
        <dbReference type="EMBL" id="PGH28200.1"/>
    </source>
</evidence>
<evidence type="ECO:0008006" key="6">
    <source>
        <dbReference type="Google" id="ProtNLM"/>
    </source>
</evidence>
<feature type="compositionally biased region" description="Low complexity" evidence="1">
    <location>
        <begin position="812"/>
        <end position="824"/>
    </location>
</feature>
<dbReference type="InterPro" id="IPR057226">
    <property type="entry name" value="DUF7904"/>
</dbReference>
<dbReference type="GO" id="GO:0005546">
    <property type="term" value="F:phosphatidylinositol-4,5-bisphosphate binding"/>
    <property type="evidence" value="ECO:0007669"/>
    <property type="project" value="TreeGrafter"/>
</dbReference>
<evidence type="ECO:0000313" key="5">
    <source>
        <dbReference type="Proteomes" id="UP000224634"/>
    </source>
</evidence>
<feature type="compositionally biased region" description="Polar residues" evidence="1">
    <location>
        <begin position="156"/>
        <end position="191"/>
    </location>
</feature>
<reference evidence="4 5" key="1">
    <citation type="submission" date="2017-10" db="EMBL/GenBank/DDBJ databases">
        <title>Comparative genomics in systemic dimorphic fungi from Ajellomycetaceae.</title>
        <authorList>
            <person name="Munoz J.F."/>
            <person name="Mcewen J.G."/>
            <person name="Clay O.K."/>
            <person name="Cuomo C.A."/>
        </authorList>
    </citation>
    <scope>NUCLEOTIDE SEQUENCE [LARGE SCALE GENOMIC DNA]</scope>
    <source>
        <strain evidence="4 5">UAMH7299</strain>
    </source>
</reference>
<feature type="compositionally biased region" description="Low complexity" evidence="1">
    <location>
        <begin position="905"/>
        <end position="915"/>
    </location>
</feature>
<feature type="compositionally biased region" description="Polar residues" evidence="1">
    <location>
        <begin position="965"/>
        <end position="979"/>
    </location>
</feature>
<feature type="compositionally biased region" description="Low complexity" evidence="1">
    <location>
        <begin position="67"/>
        <end position="80"/>
    </location>
</feature>
<accession>A0A2B7Z465</accession>
<dbReference type="SUPFAM" id="SSF55753">
    <property type="entry name" value="Actin depolymerizing proteins"/>
    <property type="match status" value="3"/>
</dbReference>
<dbReference type="GO" id="GO:0051016">
    <property type="term" value="P:barbed-end actin filament capping"/>
    <property type="evidence" value="ECO:0007669"/>
    <property type="project" value="TreeGrafter"/>
</dbReference>
<feature type="compositionally biased region" description="Polar residues" evidence="1">
    <location>
        <begin position="265"/>
        <end position="309"/>
    </location>
</feature>
<dbReference type="SMART" id="SM00262">
    <property type="entry name" value="GEL"/>
    <property type="match status" value="1"/>
</dbReference>
<keyword evidence="5" id="KW-1185">Reference proteome</keyword>
<dbReference type="EMBL" id="PDNA01000001">
    <property type="protein sequence ID" value="PGH28200.1"/>
    <property type="molecule type" value="Genomic_DNA"/>
</dbReference>
<dbReference type="Pfam" id="PF25480">
    <property type="entry name" value="DUF7904"/>
    <property type="match status" value="1"/>
</dbReference>
<feature type="compositionally biased region" description="Basic and acidic residues" evidence="1">
    <location>
        <begin position="21"/>
        <end position="58"/>
    </location>
</feature>
<evidence type="ECO:0000259" key="3">
    <source>
        <dbReference type="Pfam" id="PF25480"/>
    </source>
</evidence>
<feature type="region of interest" description="Disordered" evidence="1">
    <location>
        <begin position="21"/>
        <end position="656"/>
    </location>
</feature>
<dbReference type="GO" id="GO:0005737">
    <property type="term" value="C:cytoplasm"/>
    <property type="evidence" value="ECO:0007669"/>
    <property type="project" value="TreeGrafter"/>
</dbReference>
<dbReference type="GO" id="GO:0008154">
    <property type="term" value="P:actin polymerization or depolymerization"/>
    <property type="evidence" value="ECO:0007669"/>
    <property type="project" value="TreeGrafter"/>
</dbReference>
<name>A0A2B7Z465_POLH7</name>
<evidence type="ECO:0000256" key="1">
    <source>
        <dbReference type="SAM" id="MobiDB-lite"/>
    </source>
</evidence>
<feature type="region of interest" description="Disordered" evidence="1">
    <location>
        <begin position="892"/>
        <end position="1192"/>
    </location>
</feature>
<dbReference type="GO" id="GO:0015629">
    <property type="term" value="C:actin cytoskeleton"/>
    <property type="evidence" value="ECO:0007669"/>
    <property type="project" value="TreeGrafter"/>
</dbReference>
<dbReference type="GO" id="GO:0051015">
    <property type="term" value="F:actin filament binding"/>
    <property type="evidence" value="ECO:0007669"/>
    <property type="project" value="InterPro"/>
</dbReference>
<feature type="compositionally biased region" description="Polar residues" evidence="1">
    <location>
        <begin position="442"/>
        <end position="468"/>
    </location>
</feature>
<evidence type="ECO:0000259" key="2">
    <source>
        <dbReference type="Pfam" id="PF13254"/>
    </source>
</evidence>
<feature type="compositionally biased region" description="Low complexity" evidence="1">
    <location>
        <begin position="524"/>
        <end position="542"/>
    </location>
</feature>
<dbReference type="STRING" id="1447883.A0A2B7Z465"/>
<dbReference type="Pfam" id="PF13254">
    <property type="entry name" value="DUF4045"/>
    <property type="match status" value="1"/>
</dbReference>
<feature type="compositionally biased region" description="Polar residues" evidence="1">
    <location>
        <begin position="318"/>
        <end position="333"/>
    </location>
</feature>
<feature type="domain" description="DUF4045" evidence="2">
    <location>
        <begin position="10"/>
        <end position="713"/>
    </location>
</feature>
<dbReference type="InterPro" id="IPR025118">
    <property type="entry name" value="DUF4045"/>
</dbReference>
<dbReference type="Proteomes" id="UP000224634">
    <property type="component" value="Unassembled WGS sequence"/>
</dbReference>
<feature type="region of interest" description="Disordered" evidence="1">
    <location>
        <begin position="712"/>
        <end position="743"/>
    </location>
</feature>
<dbReference type="InterPro" id="IPR029006">
    <property type="entry name" value="ADF-H/Gelsolin-like_dom_sf"/>
</dbReference>
<feature type="domain" description="DUF7904" evidence="3">
    <location>
        <begin position="1239"/>
        <end position="1337"/>
    </location>
</feature>
<organism evidence="4 5">
    <name type="scientific">Polytolypa hystricis (strain UAMH7299)</name>
    <dbReference type="NCBI Taxonomy" id="1447883"/>
    <lineage>
        <taxon>Eukaryota</taxon>
        <taxon>Fungi</taxon>
        <taxon>Dikarya</taxon>
        <taxon>Ascomycota</taxon>
        <taxon>Pezizomycotina</taxon>
        <taxon>Eurotiomycetes</taxon>
        <taxon>Eurotiomycetidae</taxon>
        <taxon>Onygenales</taxon>
        <taxon>Onygenales incertae sedis</taxon>
        <taxon>Polytolypa</taxon>
    </lineage>
</organism>
<comment type="caution">
    <text evidence="4">The sequence shown here is derived from an EMBL/GenBank/DDBJ whole genome shotgun (WGS) entry which is preliminary data.</text>
</comment>
<proteinExistence type="predicted"/>
<dbReference type="PANTHER" id="PTHR11977">
    <property type="entry name" value="VILLIN"/>
    <property type="match status" value="1"/>
</dbReference>
<feature type="compositionally biased region" description="Polar residues" evidence="1">
    <location>
        <begin position="353"/>
        <end position="364"/>
    </location>
</feature>
<feature type="compositionally biased region" description="Polar residues" evidence="1">
    <location>
        <begin position="236"/>
        <end position="246"/>
    </location>
</feature>
<sequence>MSRETEPDGSEDVNDFLVRIRELGNKRDKEDEERARKLEEEILQGRRERQARRAERARSISPTKDSPPLAIAALAGAPALTPSTSSQSIEPPIDLRPSPKTVDPDAGGELERADTVKAKGPAPSDVKTSDLALPSARSRALSWKQRPISRDFDVSGRSSPSLLSAGQPPATESTQTEDQSLSRDQIAQSLGSKDPSWFRQTADRGTASPAYRRGLEESVSDLSGMSSGMKLPGLSGESTTEPQKPASTDHASERSRSPSRASSAYGTNSVGNRYSSISSVSTTGALGSPMPLSSAQRFHAKTPSTTNESQHSERLAMSPSQGRLASDRPSSPTKGLGGFVQSAMLKRSDSVSKRWSAQSNTGRGNMSPIGRAEFGTPRFSHQSNPSQGAARESPGASNSRPSSSHSEATVVRHQLDREDFSRSVGSRSEMGGNDGFVKPALPSQSHGASDSLSSAGEKSPDIPTTPSKTMDPKRWSPTKASWLESALSKPESPRPKAQNTQEPEWKRDLAKLRQNRASVDLGKASGIPSSTTSPTRSRTASIIQPLQESEERGLKTGAEVEPPKHETASSESRQPPPKPHKNDGLNQEHSSPPTDNTDNVSSPILTSAGSLPRSKMIDDITSKPKPQSPPVNDFRANLRRRGTTNETSSTGQPEFMNVFGKLRRAETKNYVAPDELKGNILKGKAALNATGGPKKTQRVDEFKESILKRKEAMKAGGGSIRQVATNESTATSSPPLVPEAIALRSRLGRSGSIQSGISIADLSKPSPKLSPDKLPRLSPMSPPPESYQADGKDLGRTELEEPQEFSPVKGPGTSSDGTEKSSSSHLQGELADNRGKIDANSQPRKVLPDVRAKPVVKIPAEALASDPSPIKASPVGELVGKGSLANRLNPALAGILSRGPPAPSSAPSSSPSDVSSSRKESTEPSAPATLTHVTKSRARGPKRRLPQAAKGGPTLADDKVEDVSKSTPVMGSRSLSRPSVNDVPLSATPTSRPPISRKSSEVSTKSQISDSPTTSWDVRKSVLKPSISTKSPELRKFTPTADLPARGDPSEAESKIELPILPSTRYGDSEPSLAKPAISRTISSESSVPLTKPTPQKSASFPFPQQRRSISPHIPPKPKALDETSAPSPTEDTQPEETMESEPKQIHFQKPRNLPSTPAEQSKSPAPPRKPSSAITGRSSESISTVKSSPFPETSEARQIFSDFFGALPAASQKITIDPQPVLMSRRGNSPKVKTLAKQIWELTSDGKKHDLPANQEYILFEESMYLCVHVFELNGSKTAEVDLWCGDGVSEAAVEDVQLFARKVARENGGRLELLKQGKETASFIQALGGIIITRRGSSSRFHSSALYMLCGRRHMGQIAFDEVDLSAKKLCSGFPHIVSAKFGKLYLWKGRGSTADELGCARLIGMDLGLTGEIEEVAEGAEPAGFFEAFPDANERLISPSADYWGFKPTNDKYCCRLFRVDHELGQRFGSGFWNRRGLSSPVRSSDVIQEIDPFCQRDLDPSHVYVLDAFFEIYLIVGEHAKSRSAEFASALVFAQEYGILAVSEQDRPFLPKGYVVLNASLSFPTEGRRAFRKWDERAGSPAHPGGNVAHNVIPLNAAIETIR</sequence>
<dbReference type="OrthoDB" id="6375767at2759"/>
<protein>
    <recommendedName>
        <fullName evidence="6">DUF4045 domain-containing protein</fullName>
    </recommendedName>
</protein>
<feature type="compositionally biased region" description="Polar residues" evidence="1">
    <location>
        <begin position="1001"/>
        <end position="1016"/>
    </location>
</feature>
<dbReference type="InterPro" id="IPR007122">
    <property type="entry name" value="Villin/Gelsolin"/>
</dbReference>
<feature type="compositionally biased region" description="Polar residues" evidence="1">
    <location>
        <begin position="584"/>
        <end position="609"/>
    </location>
</feature>
<feature type="compositionally biased region" description="Low complexity" evidence="1">
    <location>
        <begin position="756"/>
        <end position="769"/>
    </location>
</feature>
<feature type="compositionally biased region" description="Polar residues" evidence="1">
    <location>
        <begin position="1175"/>
        <end position="1192"/>
    </location>
</feature>
<feature type="compositionally biased region" description="Low complexity" evidence="1">
    <location>
        <begin position="393"/>
        <end position="406"/>
    </location>
</feature>
<dbReference type="Gene3D" id="3.40.20.10">
    <property type="entry name" value="Severin"/>
    <property type="match status" value="3"/>
</dbReference>
<feature type="compositionally biased region" description="Basic residues" evidence="1">
    <location>
        <begin position="934"/>
        <end position="945"/>
    </location>
</feature>
<dbReference type="PANTHER" id="PTHR11977:SF133">
    <property type="entry name" value="DUF4045 DOMAIN-CONTAINING PROTEIN"/>
    <property type="match status" value="1"/>
</dbReference>
<dbReference type="GO" id="GO:0051014">
    <property type="term" value="P:actin filament severing"/>
    <property type="evidence" value="ECO:0007669"/>
    <property type="project" value="TreeGrafter"/>
</dbReference>
<feature type="compositionally biased region" description="Polar residues" evidence="1">
    <location>
        <begin position="722"/>
        <end position="734"/>
    </location>
</feature>
<feature type="region of interest" description="Disordered" evidence="1">
    <location>
        <begin position="756"/>
        <end position="876"/>
    </location>
</feature>
<feature type="compositionally biased region" description="Polar residues" evidence="1">
    <location>
        <begin position="1080"/>
        <end position="1099"/>
    </location>
</feature>
<feature type="compositionally biased region" description="Basic and acidic residues" evidence="1">
    <location>
        <begin position="790"/>
        <end position="799"/>
    </location>
</feature>
<gene>
    <name evidence="4" type="ORF">AJ80_00090</name>
</gene>